<protein>
    <recommendedName>
        <fullName evidence="4">Protein kinase domain-containing protein</fullName>
    </recommendedName>
</protein>
<evidence type="ECO:0000256" key="2">
    <source>
        <dbReference type="ARBA" id="ARBA00022840"/>
    </source>
</evidence>
<accession>A0ABD3Q2R1</accession>
<keyword evidence="1" id="KW-0547">Nucleotide-binding</keyword>
<keyword evidence="2" id="KW-0067">ATP-binding</keyword>
<evidence type="ECO:0000259" key="4">
    <source>
        <dbReference type="PROSITE" id="PS50011"/>
    </source>
</evidence>
<dbReference type="SUPFAM" id="SSF56112">
    <property type="entry name" value="Protein kinase-like (PK-like)"/>
    <property type="match status" value="1"/>
</dbReference>
<dbReference type="Gene3D" id="1.10.510.10">
    <property type="entry name" value="Transferase(Phosphotransferase) domain 1"/>
    <property type="match status" value="1"/>
</dbReference>
<feature type="domain" description="Protein kinase" evidence="4">
    <location>
        <begin position="433"/>
        <end position="690"/>
    </location>
</feature>
<gene>
    <name evidence="5" type="ORF">HJC23_006166</name>
</gene>
<evidence type="ECO:0000313" key="5">
    <source>
        <dbReference type="EMBL" id="KAL3793806.1"/>
    </source>
</evidence>
<dbReference type="Proteomes" id="UP001516023">
    <property type="component" value="Unassembled WGS sequence"/>
</dbReference>
<dbReference type="PROSITE" id="PS50011">
    <property type="entry name" value="PROTEIN_KINASE_DOM"/>
    <property type="match status" value="1"/>
</dbReference>
<feature type="region of interest" description="Disordered" evidence="3">
    <location>
        <begin position="746"/>
        <end position="787"/>
    </location>
</feature>
<dbReference type="PROSITE" id="PS00108">
    <property type="entry name" value="PROTEIN_KINASE_ST"/>
    <property type="match status" value="1"/>
</dbReference>
<comment type="caution">
    <text evidence="5">The sequence shown here is derived from an EMBL/GenBank/DDBJ whole genome shotgun (WGS) entry which is preliminary data.</text>
</comment>
<dbReference type="SMART" id="SM00220">
    <property type="entry name" value="S_TKc"/>
    <property type="match status" value="1"/>
</dbReference>
<keyword evidence="6" id="KW-1185">Reference proteome</keyword>
<proteinExistence type="predicted"/>
<sequence>MTENPIIPSQPIVALGTQSFRVYGLNSEAWLAARRRGRRGDDDDGHHDDDDDDGGGKEEEERKEVCAAVETALKEDAGGFGTAGFHKVVKGVNHFNCYVSLDYEFVSQVGLVHSQRSVEVNVVFHFSKGRIDRCHIIADYNARWKKASRLRAKVKNVRRLSINANKSHPASIYRAELVPCNNETGVPLDALQIATGGSSDNNNSNDSGTQDHSADNFSGNDASYLSSSHSNTSITPGRFQIQIKITSAAEGVYTKKYHEALYARGRKATEEGTATSCADEIGGVSIEELAKNDEELGRLKEKVDHCTNHGLADTNHVRFEADEEPHGYYVEIMLLEPHVKDNDVVIGPPSDLDKTTPTFRPRSDASNENISENGCIFQRVYSSRQFTTAPGRWEYENIRAFLNVALDMQKALVRIEFPEFEEGCKDKTFREVFQLNARLKSGSFATVCRGTHRVSGRKIAVKCVLRENLPPNDDAAIYNEVLILSTLRHPLICPLIDFFEERECYFLVMELMSGGDLFDRIGEKKNYTENDARTLCRKMFESLRYCHENSVAHRDLKPKNLLLIDEDDDCAIKLGDFGFATRVYEPCSLTKQCGTPFFIAPEVLLRSPYDVRSDMWSAGVIMYLLLGGDLPFTGRSQKELFRNIIKGEVEFPEEAWGNISPDAKDLLQKLLVTDPSRRITCQEAMASPWMRRRDTMLRKNSLMFTSQRLKTFNARMKLKSAMIAVSAVTSARMSLRKSLNALSLKQVEEETTRQPSFMRLPLEENESSKEVDDSKVGDKDQLSDEEA</sequence>
<dbReference type="Pfam" id="PF00069">
    <property type="entry name" value="Pkinase"/>
    <property type="match status" value="1"/>
</dbReference>
<feature type="compositionally biased region" description="Basic and acidic residues" evidence="3">
    <location>
        <begin position="39"/>
        <end position="62"/>
    </location>
</feature>
<reference evidence="5 6" key="1">
    <citation type="journal article" date="2020" name="G3 (Bethesda)">
        <title>Improved Reference Genome for Cyclotella cryptica CCMP332, a Model for Cell Wall Morphogenesis, Salinity Adaptation, and Lipid Production in Diatoms (Bacillariophyta).</title>
        <authorList>
            <person name="Roberts W.R."/>
            <person name="Downey K.M."/>
            <person name="Ruck E.C."/>
            <person name="Traller J.C."/>
            <person name="Alverson A.J."/>
        </authorList>
    </citation>
    <scope>NUCLEOTIDE SEQUENCE [LARGE SCALE GENOMIC DNA]</scope>
    <source>
        <strain evidence="5 6">CCMP332</strain>
    </source>
</reference>
<dbReference type="InterPro" id="IPR000719">
    <property type="entry name" value="Prot_kinase_dom"/>
</dbReference>
<dbReference type="AlphaFoldDB" id="A0ABD3Q2R1"/>
<dbReference type="InterPro" id="IPR008271">
    <property type="entry name" value="Ser/Thr_kinase_AS"/>
</dbReference>
<evidence type="ECO:0000256" key="3">
    <source>
        <dbReference type="SAM" id="MobiDB-lite"/>
    </source>
</evidence>
<dbReference type="CDD" id="cd05117">
    <property type="entry name" value="STKc_CAMK"/>
    <property type="match status" value="1"/>
</dbReference>
<feature type="compositionally biased region" description="Basic and acidic residues" evidence="3">
    <location>
        <begin position="766"/>
        <end position="787"/>
    </location>
</feature>
<dbReference type="GO" id="GO:0005524">
    <property type="term" value="F:ATP binding"/>
    <property type="evidence" value="ECO:0007669"/>
    <property type="project" value="UniProtKB-KW"/>
</dbReference>
<feature type="region of interest" description="Disordered" evidence="3">
    <location>
        <begin position="35"/>
        <end position="62"/>
    </location>
</feature>
<feature type="compositionally biased region" description="Low complexity" evidence="3">
    <location>
        <begin position="196"/>
        <end position="208"/>
    </location>
</feature>
<dbReference type="InterPro" id="IPR011009">
    <property type="entry name" value="Kinase-like_dom_sf"/>
</dbReference>
<evidence type="ECO:0000313" key="6">
    <source>
        <dbReference type="Proteomes" id="UP001516023"/>
    </source>
</evidence>
<dbReference type="EMBL" id="JABMIG020000087">
    <property type="protein sequence ID" value="KAL3793806.1"/>
    <property type="molecule type" value="Genomic_DNA"/>
</dbReference>
<feature type="region of interest" description="Disordered" evidence="3">
    <location>
        <begin position="193"/>
        <end position="232"/>
    </location>
</feature>
<evidence type="ECO:0000256" key="1">
    <source>
        <dbReference type="ARBA" id="ARBA00022741"/>
    </source>
</evidence>
<name>A0ABD3Q2R1_9STRA</name>
<dbReference type="FunFam" id="1.10.510.10:FF:000571">
    <property type="entry name" value="Maternal embryonic leucine zipper kinase"/>
    <property type="match status" value="1"/>
</dbReference>
<feature type="compositionally biased region" description="Polar residues" evidence="3">
    <location>
        <begin position="215"/>
        <end position="232"/>
    </location>
</feature>
<organism evidence="5 6">
    <name type="scientific">Cyclotella cryptica</name>
    <dbReference type="NCBI Taxonomy" id="29204"/>
    <lineage>
        <taxon>Eukaryota</taxon>
        <taxon>Sar</taxon>
        <taxon>Stramenopiles</taxon>
        <taxon>Ochrophyta</taxon>
        <taxon>Bacillariophyta</taxon>
        <taxon>Coscinodiscophyceae</taxon>
        <taxon>Thalassiosirophycidae</taxon>
        <taxon>Stephanodiscales</taxon>
        <taxon>Stephanodiscaceae</taxon>
        <taxon>Cyclotella</taxon>
    </lineage>
</organism>
<dbReference type="PANTHER" id="PTHR24347">
    <property type="entry name" value="SERINE/THREONINE-PROTEIN KINASE"/>
    <property type="match status" value="1"/>
</dbReference>